<keyword evidence="5" id="KW-1185">Reference proteome</keyword>
<comment type="caution">
    <text evidence="4">The sequence shown here is derived from an EMBL/GenBank/DDBJ whole genome shotgun (WGS) entry which is preliminary data.</text>
</comment>
<evidence type="ECO:0000313" key="4">
    <source>
        <dbReference type="EMBL" id="KOB71739.1"/>
    </source>
</evidence>
<gene>
    <name evidence="4" type="ORF">OBRU01_13271</name>
</gene>
<proteinExistence type="predicted"/>
<evidence type="ECO:0000256" key="2">
    <source>
        <dbReference type="ARBA" id="ARBA00022723"/>
    </source>
</evidence>
<evidence type="ECO:0000256" key="1">
    <source>
        <dbReference type="ARBA" id="ARBA00001968"/>
    </source>
</evidence>
<feature type="domain" description="DDE Tnp4" evidence="3">
    <location>
        <begin position="117"/>
        <end position="183"/>
    </location>
</feature>
<organism evidence="4 5">
    <name type="scientific">Operophtera brumata</name>
    <name type="common">Winter moth</name>
    <name type="synonym">Phalaena brumata</name>
    <dbReference type="NCBI Taxonomy" id="104452"/>
    <lineage>
        <taxon>Eukaryota</taxon>
        <taxon>Metazoa</taxon>
        <taxon>Ecdysozoa</taxon>
        <taxon>Arthropoda</taxon>
        <taxon>Hexapoda</taxon>
        <taxon>Insecta</taxon>
        <taxon>Pterygota</taxon>
        <taxon>Neoptera</taxon>
        <taxon>Endopterygota</taxon>
        <taxon>Lepidoptera</taxon>
        <taxon>Glossata</taxon>
        <taxon>Ditrysia</taxon>
        <taxon>Geometroidea</taxon>
        <taxon>Geometridae</taxon>
        <taxon>Larentiinae</taxon>
        <taxon>Operophtera</taxon>
    </lineage>
</organism>
<dbReference type="Proteomes" id="UP000037510">
    <property type="component" value="Unassembled WGS sequence"/>
</dbReference>
<accession>A0A0L7L8T7</accession>
<keyword evidence="2" id="KW-0479">Metal-binding</keyword>
<protein>
    <recommendedName>
        <fullName evidence="3">DDE Tnp4 domain-containing protein</fullName>
    </recommendedName>
</protein>
<dbReference type="GO" id="GO:0046872">
    <property type="term" value="F:metal ion binding"/>
    <property type="evidence" value="ECO:0007669"/>
    <property type="project" value="UniProtKB-KW"/>
</dbReference>
<comment type="cofactor">
    <cofactor evidence="1">
        <name>a divalent metal cation</name>
        <dbReference type="ChEBI" id="CHEBI:60240"/>
    </cofactor>
</comment>
<dbReference type="InterPro" id="IPR027806">
    <property type="entry name" value="HARBI1_dom"/>
</dbReference>
<sequence>MDLWDLLDSDDDEEIVEFLNRPTIARQLFTRTELFDSLDEIKFVRRFRLTKGTTAILLQQIETHLRYRIDRVAAITPVNQLLCALRFYATGSQLITCGDMIGVHESTACRIVHRTSYMMTPLADGSATTRGQLLYQESQIKTRNVVERAFGIWKRRFPILSRGISIHLHRVPGIIVATAVLHNIAILQNEDIPLEDSEYPLLDDNVGNTASTQQRGS</sequence>
<dbReference type="Pfam" id="PF13359">
    <property type="entry name" value="DDE_Tnp_4"/>
    <property type="match status" value="1"/>
</dbReference>
<evidence type="ECO:0000313" key="5">
    <source>
        <dbReference type="Proteomes" id="UP000037510"/>
    </source>
</evidence>
<reference evidence="4 5" key="1">
    <citation type="journal article" date="2015" name="Genome Biol. Evol.">
        <title>The genome of winter moth (Operophtera brumata) provides a genomic perspective on sexual dimorphism and phenology.</title>
        <authorList>
            <person name="Derks M.F."/>
            <person name="Smit S."/>
            <person name="Salis L."/>
            <person name="Schijlen E."/>
            <person name="Bossers A."/>
            <person name="Mateman C."/>
            <person name="Pijl A.S."/>
            <person name="de Ridder D."/>
            <person name="Groenen M.A."/>
            <person name="Visser M.E."/>
            <person name="Megens H.J."/>
        </authorList>
    </citation>
    <scope>NUCLEOTIDE SEQUENCE [LARGE SCALE GENOMIC DNA]</scope>
    <source>
        <strain evidence="4">WM2013NL</strain>
        <tissue evidence="4">Head and thorax</tissue>
    </source>
</reference>
<dbReference type="EMBL" id="JTDY01002286">
    <property type="protein sequence ID" value="KOB71739.1"/>
    <property type="molecule type" value="Genomic_DNA"/>
</dbReference>
<feature type="non-terminal residue" evidence="4">
    <location>
        <position position="217"/>
    </location>
</feature>
<name>A0A0L7L8T7_OPEBR</name>
<evidence type="ECO:0000259" key="3">
    <source>
        <dbReference type="Pfam" id="PF13359"/>
    </source>
</evidence>
<dbReference type="AlphaFoldDB" id="A0A0L7L8T7"/>